<keyword evidence="1" id="KW-1133">Transmembrane helix</keyword>
<accession>A0A412G4W5</accession>
<keyword evidence="1" id="KW-0812">Transmembrane</keyword>
<proteinExistence type="predicted"/>
<keyword evidence="1" id="KW-0472">Membrane</keyword>
<gene>
    <name evidence="2" type="ORF">DWY25_05085</name>
</gene>
<evidence type="ECO:0000313" key="2">
    <source>
        <dbReference type="EMBL" id="RGR75611.1"/>
    </source>
</evidence>
<evidence type="ECO:0000313" key="3">
    <source>
        <dbReference type="Proteomes" id="UP000284178"/>
    </source>
</evidence>
<feature type="transmembrane region" description="Helical" evidence="1">
    <location>
        <begin position="34"/>
        <end position="52"/>
    </location>
</feature>
<dbReference type="AlphaFoldDB" id="A0A412G4W5"/>
<feature type="transmembrane region" description="Helical" evidence="1">
    <location>
        <begin position="58"/>
        <end position="79"/>
    </location>
</feature>
<name>A0A412G4W5_9FIRM</name>
<evidence type="ECO:0000256" key="1">
    <source>
        <dbReference type="SAM" id="Phobius"/>
    </source>
</evidence>
<dbReference type="GeneID" id="83014778"/>
<sequence>MDQNQVQTHVGPYVFSLFFKLNTRTVYRTLSRNLQVFFGGEACLLILLGILIKNQGSIGWFASVLFLGGFFFVLLILFIPKAVKSVSQRTLNEEIDGNLRLKAGYTLTFSFSEDEFEVSAENSWERLKYAECYGYLEDPEFLFIQPQKNYGYPLEKKNCDPDQLQFLKQKLVNRIR</sequence>
<organism evidence="2 3">
    <name type="scientific">Holdemania filiformis</name>
    <dbReference type="NCBI Taxonomy" id="61171"/>
    <lineage>
        <taxon>Bacteria</taxon>
        <taxon>Bacillati</taxon>
        <taxon>Bacillota</taxon>
        <taxon>Erysipelotrichia</taxon>
        <taxon>Erysipelotrichales</taxon>
        <taxon>Erysipelotrichaceae</taxon>
        <taxon>Holdemania</taxon>
    </lineage>
</organism>
<keyword evidence="3" id="KW-1185">Reference proteome</keyword>
<dbReference type="EMBL" id="QRUP01000004">
    <property type="protein sequence ID" value="RGR75611.1"/>
    <property type="molecule type" value="Genomic_DNA"/>
</dbReference>
<protein>
    <submittedName>
        <fullName evidence="2">YcxB family protein</fullName>
    </submittedName>
</protein>
<reference evidence="2 3" key="1">
    <citation type="submission" date="2018-08" db="EMBL/GenBank/DDBJ databases">
        <title>A genome reference for cultivated species of the human gut microbiota.</title>
        <authorList>
            <person name="Zou Y."/>
            <person name="Xue W."/>
            <person name="Luo G."/>
        </authorList>
    </citation>
    <scope>NUCLEOTIDE SEQUENCE [LARGE SCALE GENOMIC DNA]</scope>
    <source>
        <strain evidence="2 3">AF24-29</strain>
    </source>
</reference>
<dbReference type="RefSeq" id="WP_117894337.1">
    <property type="nucleotide sequence ID" value="NZ_CABJCV010000004.1"/>
</dbReference>
<dbReference type="Proteomes" id="UP000284178">
    <property type="component" value="Unassembled WGS sequence"/>
</dbReference>
<comment type="caution">
    <text evidence="2">The sequence shown here is derived from an EMBL/GenBank/DDBJ whole genome shotgun (WGS) entry which is preliminary data.</text>
</comment>